<dbReference type="InterPro" id="IPR003777">
    <property type="entry name" value="XdhC_CoxI"/>
</dbReference>
<organism evidence="2 3">
    <name type="scientific">Luedemannella flava</name>
    <dbReference type="NCBI Taxonomy" id="349316"/>
    <lineage>
        <taxon>Bacteria</taxon>
        <taxon>Bacillati</taxon>
        <taxon>Actinomycetota</taxon>
        <taxon>Actinomycetes</taxon>
        <taxon>Micromonosporales</taxon>
        <taxon>Micromonosporaceae</taxon>
        <taxon>Luedemannella</taxon>
    </lineage>
</organism>
<dbReference type="Pfam" id="PF04945">
    <property type="entry name" value="YHS"/>
    <property type="match status" value="1"/>
</dbReference>
<dbReference type="Proteomes" id="UP001500218">
    <property type="component" value="Unassembled WGS sequence"/>
</dbReference>
<dbReference type="Pfam" id="PF02625">
    <property type="entry name" value="XdhC_CoxI"/>
    <property type="match status" value="1"/>
</dbReference>
<dbReference type="InterPro" id="IPR009078">
    <property type="entry name" value="Ferritin-like_SF"/>
</dbReference>
<dbReference type="InterPro" id="IPR027051">
    <property type="entry name" value="XdhC_Rossmann_dom"/>
</dbReference>
<dbReference type="PANTHER" id="PTHR30388:SF4">
    <property type="entry name" value="MOLYBDENUM COFACTOR INSERTION CHAPERONE PAOD"/>
    <property type="match status" value="1"/>
</dbReference>
<proteinExistence type="predicted"/>
<sequence length="306" mass="31245">MLARADGLRNQRTPFVLATVVRARRPTSAKAGDRAIVLADGTIEGFVGGVCAETTVRAQGLALLGSGESTLLRITPTDDAVETAVSDSDGLVVVANPCLSGGTLDIFLEPVLPAALLHVHGDAPIAAALVDLARAAGYAVTTDGEVADDATGVVVAAHGRDEERVLVEALLAGVPYVALVASPKRGSAVVADLPVPAAQRARVKTPAGLDLGARTPMEVAVTILAELVAARAGKLPHLTTVPASGGGLLTMAAPVAPPAVAIDPICHMEVAAVPSSLHSEYDGTTYYFCAPGCRKRFEADPQRYVA</sequence>
<feature type="domain" description="TRASH" evidence="1">
    <location>
        <begin position="263"/>
        <end position="301"/>
    </location>
</feature>
<comment type="caution">
    <text evidence="2">The sequence shown here is derived from an EMBL/GenBank/DDBJ whole genome shotgun (WGS) entry which is preliminary data.</text>
</comment>
<dbReference type="Pfam" id="PF13478">
    <property type="entry name" value="XdhC_C"/>
    <property type="match status" value="1"/>
</dbReference>
<evidence type="ECO:0000313" key="3">
    <source>
        <dbReference type="Proteomes" id="UP001500218"/>
    </source>
</evidence>
<name>A0ABP4XVQ6_9ACTN</name>
<dbReference type="Gene3D" id="3.40.50.720">
    <property type="entry name" value="NAD(P)-binding Rossmann-like Domain"/>
    <property type="match status" value="1"/>
</dbReference>
<keyword evidence="3" id="KW-1185">Reference proteome</keyword>
<dbReference type="EMBL" id="BAAALT010000034">
    <property type="protein sequence ID" value="GAA1792864.1"/>
    <property type="molecule type" value="Genomic_DNA"/>
</dbReference>
<evidence type="ECO:0000259" key="1">
    <source>
        <dbReference type="SMART" id="SM00746"/>
    </source>
</evidence>
<dbReference type="InterPro" id="IPR007029">
    <property type="entry name" value="YHS_dom"/>
</dbReference>
<accession>A0ABP4XVQ6</accession>
<gene>
    <name evidence="2" type="ORF">GCM10009682_13420</name>
</gene>
<dbReference type="InterPro" id="IPR052698">
    <property type="entry name" value="MoCofactor_Util/Proc"/>
</dbReference>
<dbReference type="SUPFAM" id="SSF47240">
    <property type="entry name" value="Ferritin-like"/>
    <property type="match status" value="1"/>
</dbReference>
<dbReference type="InterPro" id="IPR012348">
    <property type="entry name" value="RNR-like"/>
</dbReference>
<dbReference type="InterPro" id="IPR011017">
    <property type="entry name" value="TRASH_dom"/>
</dbReference>
<dbReference type="PANTHER" id="PTHR30388">
    <property type="entry name" value="ALDEHYDE OXIDOREDUCTASE MOLYBDENUM COFACTOR ASSEMBLY PROTEIN"/>
    <property type="match status" value="1"/>
</dbReference>
<evidence type="ECO:0000313" key="2">
    <source>
        <dbReference type="EMBL" id="GAA1792864.1"/>
    </source>
</evidence>
<dbReference type="SMART" id="SM00746">
    <property type="entry name" value="TRASH"/>
    <property type="match status" value="1"/>
</dbReference>
<reference evidence="3" key="1">
    <citation type="journal article" date="2019" name="Int. J. Syst. Evol. Microbiol.">
        <title>The Global Catalogue of Microorganisms (GCM) 10K type strain sequencing project: providing services to taxonomists for standard genome sequencing and annotation.</title>
        <authorList>
            <consortium name="The Broad Institute Genomics Platform"/>
            <consortium name="The Broad Institute Genome Sequencing Center for Infectious Disease"/>
            <person name="Wu L."/>
            <person name="Ma J."/>
        </authorList>
    </citation>
    <scope>NUCLEOTIDE SEQUENCE [LARGE SCALE GENOMIC DNA]</scope>
    <source>
        <strain evidence="3">JCM 13250</strain>
    </source>
</reference>
<protein>
    <submittedName>
        <fullName evidence="2">XdhC family protein</fullName>
    </submittedName>
</protein>
<dbReference type="Gene3D" id="1.10.620.20">
    <property type="entry name" value="Ribonucleotide Reductase, subunit A"/>
    <property type="match status" value="1"/>
</dbReference>